<dbReference type="AlphaFoldDB" id="A0A0G0PLC7"/>
<evidence type="ECO:0000313" key="2">
    <source>
        <dbReference type="Proteomes" id="UP000033881"/>
    </source>
</evidence>
<reference evidence="1 2" key="1">
    <citation type="journal article" date="2015" name="Nature">
        <title>rRNA introns, odd ribosomes, and small enigmatic genomes across a large radiation of phyla.</title>
        <authorList>
            <person name="Brown C.T."/>
            <person name="Hug L.A."/>
            <person name="Thomas B.C."/>
            <person name="Sharon I."/>
            <person name="Castelle C.J."/>
            <person name="Singh A."/>
            <person name="Wilkins M.J."/>
            <person name="Williams K.H."/>
            <person name="Banfield J.F."/>
        </authorList>
    </citation>
    <scope>NUCLEOTIDE SEQUENCE [LARGE SCALE GENOMIC DNA]</scope>
</reference>
<evidence type="ECO:0000313" key="1">
    <source>
        <dbReference type="EMBL" id="KKQ98944.1"/>
    </source>
</evidence>
<sequence length="180" mass="21113">MTYLELIDFNYLNMWCLKMRDMARSIHDPRPLAEQLEKFWTEHFYRAAAIISHSCECKVFTHGTCSAIFVPKEDGITAVCPWCRRQYTSISGNVVQIPFEFDMNSVQPIKFSQSSSWIDKVEIIWRPDLCGATDMQMQTKEGKKFVIHRFVPFSTIYNWLKAESIGSFWHPNLKQMAKEI</sequence>
<proteinExistence type="predicted"/>
<dbReference type="EMBL" id="LBWB01000030">
    <property type="protein sequence ID" value="KKQ98944.1"/>
    <property type="molecule type" value="Genomic_DNA"/>
</dbReference>
<gene>
    <name evidence="1" type="ORF">UT24_C0030G0022</name>
</gene>
<dbReference type="STRING" id="1618574.UT24_C0030G0022"/>
<comment type="caution">
    <text evidence="1">The sequence shown here is derived from an EMBL/GenBank/DDBJ whole genome shotgun (WGS) entry which is preliminary data.</text>
</comment>
<dbReference type="Proteomes" id="UP000033881">
    <property type="component" value="Unassembled WGS sequence"/>
</dbReference>
<protein>
    <submittedName>
        <fullName evidence="1">Uncharacterized protein</fullName>
    </submittedName>
</protein>
<name>A0A0G0PLC7_9BACT</name>
<accession>A0A0G0PLC7</accession>
<organism evidence="1 2">
    <name type="scientific">Candidatus Woesebacteria bacterium GW2011_GWB1_39_12</name>
    <dbReference type="NCBI Taxonomy" id="1618574"/>
    <lineage>
        <taxon>Bacteria</taxon>
        <taxon>Candidatus Woeseibacteriota</taxon>
    </lineage>
</organism>